<accession>A0A8I1ILW1</accession>
<comment type="caution">
    <text evidence="1">The sequence shown here is derived from an EMBL/GenBank/DDBJ whole genome shotgun (WGS) entry which is preliminary data.</text>
</comment>
<evidence type="ECO:0000313" key="2">
    <source>
        <dbReference type="Proteomes" id="UP000650605"/>
    </source>
</evidence>
<proteinExistence type="predicted"/>
<dbReference type="EMBL" id="JAEHFQ010000001">
    <property type="protein sequence ID" value="MBM0632147.1"/>
    <property type="molecule type" value="Genomic_DNA"/>
</dbReference>
<reference evidence="1" key="1">
    <citation type="submission" date="2020-12" db="EMBL/GenBank/DDBJ databases">
        <title>Paenibacillus polymyxa LMG 27872: a double-edged sword.</title>
        <authorList>
            <person name="Langendries S."/>
            <person name="Garcia Mendez S."/>
            <person name="Beirinckx S."/>
            <person name="Viaene T."/>
            <person name="Baeyen S."/>
            <person name="Goeminne G."/>
            <person name="Willems A."/>
            <person name="Debode J."/>
            <person name="Goormachtig S."/>
        </authorList>
    </citation>
    <scope>NUCLEOTIDE SEQUENCE</scope>
    <source>
        <strain evidence="1">LMG 27872</strain>
    </source>
</reference>
<gene>
    <name evidence="1" type="ORF">JDW19_03240</name>
</gene>
<evidence type="ECO:0000313" key="1">
    <source>
        <dbReference type="EMBL" id="MBM0632147.1"/>
    </source>
</evidence>
<protein>
    <submittedName>
        <fullName evidence="1">Uncharacterized protein</fullName>
    </submittedName>
</protein>
<dbReference type="AlphaFoldDB" id="A0A8I1ILW1"/>
<organism evidence="1 2">
    <name type="scientific">Paenibacillus polymyxa</name>
    <name type="common">Bacillus polymyxa</name>
    <dbReference type="NCBI Taxonomy" id="1406"/>
    <lineage>
        <taxon>Bacteria</taxon>
        <taxon>Bacillati</taxon>
        <taxon>Bacillota</taxon>
        <taxon>Bacilli</taxon>
        <taxon>Bacillales</taxon>
        <taxon>Paenibacillaceae</taxon>
        <taxon>Paenibacillus</taxon>
    </lineage>
</organism>
<dbReference type="RefSeq" id="WP_165144557.1">
    <property type="nucleotide sequence ID" value="NZ_JAEHFQ010000001.1"/>
</dbReference>
<name>A0A8I1ILW1_PAEPO</name>
<sequence>MSEETIAFKCGSCKQVPDKPLLKDKNVEIVAIEDAMDWADFKHDTPDLNTEIWERALKPPAKGDLKKVQVYFPFHMSVGETFWTLFRPAYSHFNGWDEHPEEINFSAFIKCRFEDIISKNEKKAWINVRVEEVLLLKDVCNKIPARDGAGYLDSFHMFGEPQLFQYKDWIFLDANAQSNLGIWALIKRVKDYNHLVAYGSWEFHSNMVYCGNLIIPEDELNSFMHISE</sequence>
<dbReference type="Proteomes" id="UP000650605">
    <property type="component" value="Unassembled WGS sequence"/>
</dbReference>